<dbReference type="AlphaFoldDB" id="A0A5J9WCY5"/>
<dbReference type="Pfam" id="PF12776">
    <property type="entry name" value="Myb_DNA-bind_3"/>
    <property type="match status" value="1"/>
</dbReference>
<gene>
    <name evidence="5" type="ORF">EJB05_04659</name>
</gene>
<keyword evidence="1" id="KW-0175">Coiled coil</keyword>
<dbReference type="OrthoDB" id="681374at2759"/>
<dbReference type="PANTHER" id="PTHR46934:SF14">
    <property type="entry name" value="OS11G0427500 PROTEIN"/>
    <property type="match status" value="1"/>
</dbReference>
<feature type="region of interest" description="Disordered" evidence="2">
    <location>
        <begin position="241"/>
        <end position="265"/>
    </location>
</feature>
<feature type="domain" description="Myb/SANT-like" evidence="3">
    <location>
        <begin position="269"/>
        <end position="360"/>
    </location>
</feature>
<feature type="domain" description="DUF8040" evidence="4">
    <location>
        <begin position="84"/>
        <end position="175"/>
    </location>
</feature>
<dbReference type="PANTHER" id="PTHR46934">
    <property type="entry name" value="MYB_DNA-BIND_3 DOMAIN-CONTAINING PROTEIN-RELATED"/>
    <property type="match status" value="1"/>
</dbReference>
<evidence type="ECO:0000259" key="3">
    <source>
        <dbReference type="Pfam" id="PF12776"/>
    </source>
</evidence>
<accession>A0A5J9WCY5</accession>
<feature type="non-terminal residue" evidence="5">
    <location>
        <position position="1"/>
    </location>
</feature>
<proteinExistence type="predicted"/>
<dbReference type="InterPro" id="IPR058353">
    <property type="entry name" value="DUF8040"/>
</dbReference>
<keyword evidence="6" id="KW-1185">Reference proteome</keyword>
<dbReference type="InterPro" id="IPR024752">
    <property type="entry name" value="Myb/SANT-like_dom"/>
</dbReference>
<sequence>MFQLSQQFLGLVKTSLRPLGTRYLLQKGGKCLVMNCSQMDMSLRDRVRKRRDEEDDDMMLFLFPALSLLSSRRGGEKKQRHTPEESGEVVVHRLLTGHEKNCLVAFRMEPWIFNYLADYLRRNKLILDTRIKVEEKLGFFLYMLSRNSSYQDLQITFHHSNDTYHQHINHFFKYVLPRLAREFLKPPNPNQVHPKIAENPRYYPFFKNCLAMMGKGSPKHSMLSRGSPKFGRMMLSALSTSSMKKASPQSRHTKKNGSSPKFVKQRAVWNPELEKSLVEILHEYKDSRGDNGWNSECWNRMVKEFHLRNKYVSFSKSQVQEKEGQLKRDYKMLKAARQQSGSHWNEKRNMVEGSSSMWANLEVTFPKIKKFRNNKATFPLYDALGELHDGNLAEGNFNCTSLDELEEEEPLKLIPELEDDLEEDIMVLEQDPTLDARHDETQTQRRATEEEVEAEKVVSEKERRLAAIAKRKQEKEEKKTRKPNVESMMERYLEMRTKQAEDESAQLAKEKEKEQAQCQLAKEKAQGDDFSVKRCVSALNTMDVTKVEKAKAYTVFKSDINREIFMSSYEEDQEAALIWLREEMA</sequence>
<dbReference type="EMBL" id="RWGY01000004">
    <property type="protein sequence ID" value="TVU45184.1"/>
    <property type="molecule type" value="Genomic_DNA"/>
</dbReference>
<name>A0A5J9WCY5_9POAL</name>
<dbReference type="Gramene" id="TVU45184">
    <property type="protein sequence ID" value="TVU45184"/>
    <property type="gene ID" value="EJB05_04659"/>
</dbReference>
<evidence type="ECO:0000256" key="1">
    <source>
        <dbReference type="SAM" id="Coils"/>
    </source>
</evidence>
<feature type="compositionally biased region" description="Polar residues" evidence="2">
    <location>
        <begin position="241"/>
        <end position="250"/>
    </location>
</feature>
<evidence type="ECO:0000259" key="4">
    <source>
        <dbReference type="Pfam" id="PF26138"/>
    </source>
</evidence>
<reference evidence="5 6" key="1">
    <citation type="journal article" date="2019" name="Sci. Rep.">
        <title>A high-quality genome of Eragrostis curvula grass provides insights into Poaceae evolution and supports new strategies to enhance forage quality.</title>
        <authorList>
            <person name="Carballo J."/>
            <person name="Santos B.A.C.M."/>
            <person name="Zappacosta D."/>
            <person name="Garbus I."/>
            <person name="Selva J.P."/>
            <person name="Gallo C.A."/>
            <person name="Diaz A."/>
            <person name="Albertini E."/>
            <person name="Caccamo M."/>
            <person name="Echenique V."/>
        </authorList>
    </citation>
    <scope>NUCLEOTIDE SEQUENCE [LARGE SCALE GENOMIC DNA]</scope>
    <source>
        <strain evidence="6">cv. Victoria</strain>
        <tissue evidence="5">Leaf</tissue>
    </source>
</reference>
<dbReference type="Pfam" id="PF26138">
    <property type="entry name" value="DUF8040"/>
    <property type="match status" value="1"/>
</dbReference>
<comment type="caution">
    <text evidence="5">The sequence shown here is derived from an EMBL/GenBank/DDBJ whole genome shotgun (WGS) entry which is preliminary data.</text>
</comment>
<dbReference type="Proteomes" id="UP000324897">
    <property type="component" value="Chromosome 5"/>
</dbReference>
<feature type="coiled-coil region" evidence="1">
    <location>
        <begin position="458"/>
        <end position="526"/>
    </location>
</feature>
<organism evidence="5 6">
    <name type="scientific">Eragrostis curvula</name>
    <name type="common">weeping love grass</name>
    <dbReference type="NCBI Taxonomy" id="38414"/>
    <lineage>
        <taxon>Eukaryota</taxon>
        <taxon>Viridiplantae</taxon>
        <taxon>Streptophyta</taxon>
        <taxon>Embryophyta</taxon>
        <taxon>Tracheophyta</taxon>
        <taxon>Spermatophyta</taxon>
        <taxon>Magnoliopsida</taxon>
        <taxon>Liliopsida</taxon>
        <taxon>Poales</taxon>
        <taxon>Poaceae</taxon>
        <taxon>PACMAD clade</taxon>
        <taxon>Chloridoideae</taxon>
        <taxon>Eragrostideae</taxon>
        <taxon>Eragrostidinae</taxon>
        <taxon>Eragrostis</taxon>
    </lineage>
</organism>
<protein>
    <submittedName>
        <fullName evidence="5">Uncharacterized protein</fullName>
    </submittedName>
</protein>
<evidence type="ECO:0000313" key="5">
    <source>
        <dbReference type="EMBL" id="TVU45184.1"/>
    </source>
</evidence>
<evidence type="ECO:0000256" key="2">
    <source>
        <dbReference type="SAM" id="MobiDB-lite"/>
    </source>
</evidence>
<evidence type="ECO:0000313" key="6">
    <source>
        <dbReference type="Proteomes" id="UP000324897"/>
    </source>
</evidence>